<dbReference type="EMBL" id="KV417885">
    <property type="protein sequence ID" value="KZP04825.1"/>
    <property type="molecule type" value="Genomic_DNA"/>
</dbReference>
<dbReference type="AlphaFoldDB" id="A0A167VB84"/>
<protein>
    <submittedName>
        <fullName evidence="2">Uncharacterized protein</fullName>
    </submittedName>
</protein>
<proteinExistence type="predicted"/>
<evidence type="ECO:0000313" key="1">
    <source>
        <dbReference type="EMBL" id="KZP03995.1"/>
    </source>
</evidence>
<accession>A0A167VB84</accession>
<dbReference type="Proteomes" id="UP000076532">
    <property type="component" value="Unassembled WGS sequence"/>
</dbReference>
<keyword evidence="3" id="KW-1185">Reference proteome</keyword>
<dbReference type="EMBL" id="KV417972">
    <property type="protein sequence ID" value="KZP03995.1"/>
    <property type="molecule type" value="Genomic_DNA"/>
</dbReference>
<evidence type="ECO:0000313" key="2">
    <source>
        <dbReference type="EMBL" id="KZP04825.1"/>
    </source>
</evidence>
<evidence type="ECO:0000313" key="3">
    <source>
        <dbReference type="Proteomes" id="UP000076532"/>
    </source>
</evidence>
<name>A0A167VB84_9AGAM</name>
<gene>
    <name evidence="2" type="ORF">FIBSPDRAFT_381518</name>
    <name evidence="1" type="ORF">FIBSPDRAFT_432788</name>
</gene>
<organism evidence="2 3">
    <name type="scientific">Athelia psychrophila</name>
    <dbReference type="NCBI Taxonomy" id="1759441"/>
    <lineage>
        <taxon>Eukaryota</taxon>
        <taxon>Fungi</taxon>
        <taxon>Dikarya</taxon>
        <taxon>Basidiomycota</taxon>
        <taxon>Agaricomycotina</taxon>
        <taxon>Agaricomycetes</taxon>
        <taxon>Agaricomycetidae</taxon>
        <taxon>Atheliales</taxon>
        <taxon>Atheliaceae</taxon>
        <taxon>Athelia</taxon>
    </lineage>
</organism>
<sequence>MRTMPHMPAFCVTWPSLYEIISHMPAAFSLPAPSSVASSVLPFVLIIHVPSAYMPASHPCQPASYTRSILADLFLARPTFALFLVPRRRLLLTIILYASCSLSATAGPKLSC</sequence>
<reference evidence="2 3" key="1">
    <citation type="journal article" date="2016" name="Mol. Biol. Evol.">
        <title>Comparative Genomics of Early-Diverging Mushroom-Forming Fungi Provides Insights into the Origins of Lignocellulose Decay Capabilities.</title>
        <authorList>
            <person name="Nagy L.G."/>
            <person name="Riley R."/>
            <person name="Tritt A."/>
            <person name="Adam C."/>
            <person name="Daum C."/>
            <person name="Floudas D."/>
            <person name="Sun H."/>
            <person name="Yadav J.S."/>
            <person name="Pangilinan J."/>
            <person name="Larsson K.H."/>
            <person name="Matsuura K."/>
            <person name="Barry K."/>
            <person name="Labutti K."/>
            <person name="Kuo R."/>
            <person name="Ohm R.A."/>
            <person name="Bhattacharya S.S."/>
            <person name="Shirouzu T."/>
            <person name="Yoshinaga Y."/>
            <person name="Martin F.M."/>
            <person name="Grigoriev I.V."/>
            <person name="Hibbett D.S."/>
        </authorList>
    </citation>
    <scope>NUCLEOTIDE SEQUENCE [LARGE SCALE GENOMIC DNA]</scope>
    <source>
        <strain evidence="2 3">CBS 109695</strain>
    </source>
</reference>